<protein>
    <submittedName>
        <fullName evidence="1">Uncharacterized protein</fullName>
    </submittedName>
</protein>
<dbReference type="RefSeq" id="WP_268610987.1">
    <property type="nucleotide sequence ID" value="NZ_CP113797.1"/>
</dbReference>
<proteinExistence type="predicted"/>
<evidence type="ECO:0000313" key="1">
    <source>
        <dbReference type="EMBL" id="WAL61032.1"/>
    </source>
</evidence>
<dbReference type="KEGG" id="tsin:OXH18_03250"/>
<organism evidence="1 2">
    <name type="scientific">Thermocoleostomius sinensis A174</name>
    <dbReference type="NCBI Taxonomy" id="2016057"/>
    <lineage>
        <taxon>Bacteria</taxon>
        <taxon>Bacillati</taxon>
        <taxon>Cyanobacteriota</taxon>
        <taxon>Cyanophyceae</taxon>
        <taxon>Oculatellales</taxon>
        <taxon>Oculatellaceae</taxon>
        <taxon>Thermocoleostomius</taxon>
    </lineage>
</organism>
<accession>A0A9E8ZFW3</accession>
<gene>
    <name evidence="1" type="ORF">OXH18_03250</name>
</gene>
<evidence type="ECO:0000313" key="2">
    <source>
        <dbReference type="Proteomes" id="UP001163152"/>
    </source>
</evidence>
<sequence>MLLLYVRLHWRERQPSSPQKNCSDQDYSLKSVERNHLSQKAHQSMVNKLRQVESNYALNRRLFL</sequence>
<dbReference type="EMBL" id="CP113797">
    <property type="protein sequence ID" value="WAL61032.1"/>
    <property type="molecule type" value="Genomic_DNA"/>
</dbReference>
<dbReference type="AlphaFoldDB" id="A0A9E8ZFW3"/>
<name>A0A9E8ZFW3_9CYAN</name>
<reference evidence="1" key="1">
    <citation type="submission" date="2022-12" db="EMBL/GenBank/DDBJ databases">
        <title>Polyphasic identification of a Novel Hot-Spring Cyanobacterium Ocullathermofonsia sinensis gen nov. sp. nov. and Genomic Insights on its Adaptations to the Thermal Habitat.</title>
        <authorList>
            <person name="Daroch M."/>
            <person name="Tang J."/>
            <person name="Jiang Y."/>
        </authorList>
    </citation>
    <scope>NUCLEOTIDE SEQUENCE</scope>
    <source>
        <strain evidence="1">PKUAC-SCTA174</strain>
    </source>
</reference>
<keyword evidence="2" id="KW-1185">Reference proteome</keyword>
<dbReference type="Proteomes" id="UP001163152">
    <property type="component" value="Chromosome"/>
</dbReference>